<dbReference type="STRING" id="762486.SAMN05444411_103163"/>
<evidence type="ECO:0000256" key="4">
    <source>
        <dbReference type="ARBA" id="ARBA00023136"/>
    </source>
</evidence>
<dbReference type="Pfam" id="PF09685">
    <property type="entry name" value="MamF_MmsF"/>
    <property type="match status" value="1"/>
</dbReference>
<keyword evidence="3 5" id="KW-1133">Transmembrane helix</keyword>
<keyword evidence="2 5" id="KW-0812">Transmembrane</keyword>
<sequence>MTTKTESNNAFLIHISAFASYVFPLGGVLIPLIFWQLKKDESANLDAHGKQAVNFNLSFLLYNFVVGLSIGSIALFHLPSFTGVFGGISFVIILGIIRFVLILQAAIKANRNEFFKYPLTIEFIK</sequence>
<evidence type="ECO:0008006" key="8">
    <source>
        <dbReference type="Google" id="ProtNLM"/>
    </source>
</evidence>
<dbReference type="OrthoDB" id="9808930at2"/>
<feature type="transmembrane region" description="Helical" evidence="5">
    <location>
        <begin position="12"/>
        <end position="34"/>
    </location>
</feature>
<feature type="transmembrane region" description="Helical" evidence="5">
    <location>
        <begin position="55"/>
        <end position="78"/>
    </location>
</feature>
<evidence type="ECO:0000313" key="6">
    <source>
        <dbReference type="EMBL" id="SDX13179.1"/>
    </source>
</evidence>
<comment type="subcellular location">
    <subcellularLocation>
        <location evidence="1">Membrane</location>
        <topology evidence="1">Multi-pass membrane protein</topology>
    </subcellularLocation>
</comment>
<dbReference type="AlphaFoldDB" id="A0A1H2Z8S9"/>
<name>A0A1H2Z8S9_9FLAO</name>
<evidence type="ECO:0000256" key="5">
    <source>
        <dbReference type="SAM" id="Phobius"/>
    </source>
</evidence>
<organism evidence="6 7">
    <name type="scientific">Lutibacter oricola</name>
    <dbReference type="NCBI Taxonomy" id="762486"/>
    <lineage>
        <taxon>Bacteria</taxon>
        <taxon>Pseudomonadati</taxon>
        <taxon>Bacteroidota</taxon>
        <taxon>Flavobacteriia</taxon>
        <taxon>Flavobacteriales</taxon>
        <taxon>Flavobacteriaceae</taxon>
        <taxon>Lutibacter</taxon>
    </lineage>
</organism>
<evidence type="ECO:0000256" key="1">
    <source>
        <dbReference type="ARBA" id="ARBA00004141"/>
    </source>
</evidence>
<keyword evidence="4 5" id="KW-0472">Membrane</keyword>
<accession>A0A1H2Z8S9</accession>
<dbReference type="RefSeq" id="WP_090122354.1">
    <property type="nucleotide sequence ID" value="NZ_FNNJ01000003.1"/>
</dbReference>
<evidence type="ECO:0000256" key="3">
    <source>
        <dbReference type="ARBA" id="ARBA00022989"/>
    </source>
</evidence>
<evidence type="ECO:0000313" key="7">
    <source>
        <dbReference type="Proteomes" id="UP000199595"/>
    </source>
</evidence>
<evidence type="ECO:0000256" key="2">
    <source>
        <dbReference type="ARBA" id="ARBA00022692"/>
    </source>
</evidence>
<reference evidence="6 7" key="1">
    <citation type="submission" date="2016-10" db="EMBL/GenBank/DDBJ databases">
        <authorList>
            <person name="de Groot N.N."/>
        </authorList>
    </citation>
    <scope>NUCLEOTIDE SEQUENCE [LARGE SCALE GENOMIC DNA]</scope>
    <source>
        <strain evidence="6 7">DSM 24956</strain>
    </source>
</reference>
<dbReference type="InterPro" id="IPR019109">
    <property type="entry name" value="MamF_MmsF"/>
</dbReference>
<protein>
    <recommendedName>
        <fullName evidence="8">DUF4870 domain-containing protein</fullName>
    </recommendedName>
</protein>
<dbReference type="Proteomes" id="UP000199595">
    <property type="component" value="Unassembled WGS sequence"/>
</dbReference>
<keyword evidence="7" id="KW-1185">Reference proteome</keyword>
<feature type="transmembrane region" description="Helical" evidence="5">
    <location>
        <begin position="84"/>
        <end position="107"/>
    </location>
</feature>
<dbReference type="EMBL" id="FNNJ01000003">
    <property type="protein sequence ID" value="SDX13179.1"/>
    <property type="molecule type" value="Genomic_DNA"/>
</dbReference>
<proteinExistence type="predicted"/>
<gene>
    <name evidence="6" type="ORF">SAMN05444411_103163</name>
</gene>